<organism evidence="3 4">
    <name type="scientific">Acanthoscelides obtectus</name>
    <name type="common">Bean weevil</name>
    <name type="synonym">Bruchus obtectus</name>
    <dbReference type="NCBI Taxonomy" id="200917"/>
    <lineage>
        <taxon>Eukaryota</taxon>
        <taxon>Metazoa</taxon>
        <taxon>Ecdysozoa</taxon>
        <taxon>Arthropoda</taxon>
        <taxon>Hexapoda</taxon>
        <taxon>Insecta</taxon>
        <taxon>Pterygota</taxon>
        <taxon>Neoptera</taxon>
        <taxon>Endopterygota</taxon>
        <taxon>Coleoptera</taxon>
        <taxon>Polyphaga</taxon>
        <taxon>Cucujiformia</taxon>
        <taxon>Chrysomeloidea</taxon>
        <taxon>Chrysomelidae</taxon>
        <taxon>Bruchinae</taxon>
        <taxon>Bruchini</taxon>
        <taxon>Acanthoscelides</taxon>
    </lineage>
</organism>
<dbReference type="Pfam" id="PF14638">
    <property type="entry name" value="FNIP_C"/>
    <property type="match status" value="1"/>
</dbReference>
<dbReference type="Proteomes" id="UP001152888">
    <property type="component" value="Unassembled WGS sequence"/>
</dbReference>
<dbReference type="OrthoDB" id="10051712at2759"/>
<comment type="caution">
    <text evidence="3">The sequence shown here is derived from an EMBL/GenBank/DDBJ whole genome shotgun (WGS) entry which is preliminary data.</text>
</comment>
<accession>A0A9P0JX98</accession>
<evidence type="ECO:0000259" key="1">
    <source>
        <dbReference type="Pfam" id="PF14637"/>
    </source>
</evidence>
<dbReference type="AlphaFoldDB" id="A0A9P0JX98"/>
<dbReference type="InterPro" id="IPR028085">
    <property type="entry name" value="FNIP_mid_dom"/>
</dbReference>
<dbReference type="InterPro" id="IPR028086">
    <property type="entry name" value="FNIP_C_dom"/>
</dbReference>
<feature type="domain" description="Folliculin-interacting protein middle" evidence="1">
    <location>
        <begin position="236"/>
        <end position="455"/>
    </location>
</feature>
<protein>
    <recommendedName>
        <fullName evidence="5">Folliculin</fullName>
    </recommendedName>
</protein>
<sequence>MADVDYRTCTSAIGSCTEGNQGKYGICCSSTADHLTPEHFRIVLYKECRFKGSHLLFDTSVLNGNTSKRTDGAGATSIHNSVEHEGLGRLPEIIFGSTAMRYNDTYFKVHDLSQQHLIFTQVFSAQYGQKFRALQPCGLLPKSATSVAIEHGIMDSSGGTLGEMESFSKLKWLNNRNSTISTDSGIGEQSFNSTLFSNFQFDRSSTATIPIMTSLSLSNYSSCTSSTKQLHSSCSGNPRERFSRFGIAIIVSITSHNNCRDFYLKHLLYVQSILNRLKYYLFCTYNNPNFFYEVMSEISKASIQWLIDLADAIAMKSISDTNENTVDTARKLKITFSRIINLFSIKSETNDVSTETGQFDLFCDTLVRLNTKENKFFLGTLLTAVLSYHLGWVNTCFKTSSSYSNSYNALRCQLLDMCGTMADIPRISKTVIFGSEEFLVTKVLRFLSYFLRYRRVVKRNVELVDSLEEFVAVNSICDKNFRSLRDYGKISRLSHNTDIINETLIEEELEHEVDESASDKPVVFILGDDEKLVNIKSEQFFSHKDVFKETKSLGMSKKKSFASLTSLVMDEEHGYTGAMEVTKKKSFTSFTSLPINEVRTDIQLKDKDNMIHIHSDISKNEKNGTKIIMFPLPKIKVIQDFMEVSPFERTLKNLSLRKFVPDMVVQGTVVPPENWESQLRCDVAMHNYYHFRDSSLEENAAVLGNIETGDVEVLSNKRPSMRPSSLGEPVDGSEIIFSMLDVLQQMWKLNIPKNWCETFIEQRLLEICLRSSAMAEFLVSTDFCTIEVLTSSLNIDTSDVPLLMSVAAHIKPEISRKYGISYQ</sequence>
<feature type="domain" description="Folliculin-interacting protein C-terminal" evidence="2">
    <location>
        <begin position="631"/>
        <end position="814"/>
    </location>
</feature>
<dbReference type="GO" id="GO:0042030">
    <property type="term" value="F:ATPase inhibitor activity"/>
    <property type="evidence" value="ECO:0007669"/>
    <property type="project" value="TreeGrafter"/>
</dbReference>
<dbReference type="GO" id="GO:0051087">
    <property type="term" value="F:protein-folding chaperone binding"/>
    <property type="evidence" value="ECO:0007669"/>
    <property type="project" value="TreeGrafter"/>
</dbReference>
<evidence type="ECO:0000313" key="4">
    <source>
        <dbReference type="Proteomes" id="UP001152888"/>
    </source>
</evidence>
<keyword evidence="4" id="KW-1185">Reference proteome</keyword>
<gene>
    <name evidence="3" type="ORF">ACAOBT_LOCUS4636</name>
</gene>
<dbReference type="Pfam" id="PF14637">
    <property type="entry name" value="FNIP_M"/>
    <property type="match status" value="1"/>
</dbReference>
<dbReference type="GO" id="GO:0005737">
    <property type="term" value="C:cytoplasm"/>
    <property type="evidence" value="ECO:0007669"/>
    <property type="project" value="TreeGrafter"/>
</dbReference>
<dbReference type="PANTHER" id="PTHR21634:SF9">
    <property type="entry name" value="RE13835P"/>
    <property type="match status" value="1"/>
</dbReference>
<evidence type="ECO:0000259" key="2">
    <source>
        <dbReference type="Pfam" id="PF14638"/>
    </source>
</evidence>
<dbReference type="PANTHER" id="PTHR21634">
    <property type="entry name" value="RE13835P"/>
    <property type="match status" value="1"/>
</dbReference>
<reference evidence="3" key="1">
    <citation type="submission" date="2022-03" db="EMBL/GenBank/DDBJ databases">
        <authorList>
            <person name="Sayadi A."/>
        </authorList>
    </citation>
    <scope>NUCLEOTIDE SEQUENCE</scope>
</reference>
<proteinExistence type="predicted"/>
<dbReference type="EMBL" id="CAKOFQ010006701">
    <property type="protein sequence ID" value="CAH1962346.1"/>
    <property type="molecule type" value="Genomic_DNA"/>
</dbReference>
<evidence type="ECO:0000313" key="3">
    <source>
        <dbReference type="EMBL" id="CAH1962346.1"/>
    </source>
</evidence>
<evidence type="ECO:0008006" key="5">
    <source>
        <dbReference type="Google" id="ProtNLM"/>
    </source>
</evidence>
<name>A0A9P0JX98_ACAOB</name>